<dbReference type="Proteomes" id="UP000077726">
    <property type="component" value="Unassembled WGS sequence"/>
</dbReference>
<dbReference type="OrthoDB" id="5360941at2"/>
<accession>A0A1B6VYE2</accession>
<organism evidence="1 2">
    <name type="scientific">Eikenella halliae</name>
    <dbReference type="NCBI Taxonomy" id="1795832"/>
    <lineage>
        <taxon>Bacteria</taxon>
        <taxon>Pseudomonadati</taxon>
        <taxon>Pseudomonadota</taxon>
        <taxon>Betaproteobacteria</taxon>
        <taxon>Neisseriales</taxon>
        <taxon>Neisseriaceae</taxon>
        <taxon>Eikenella</taxon>
    </lineage>
</organism>
<evidence type="ECO:0000313" key="2">
    <source>
        <dbReference type="Proteomes" id="UP000077726"/>
    </source>
</evidence>
<keyword evidence="2" id="KW-1185">Reference proteome</keyword>
<dbReference type="AlphaFoldDB" id="A0A1B6VYE2"/>
<dbReference type="RefSeq" id="WP_064089945.1">
    <property type="nucleotide sequence ID" value="NZ_LXSQ01000019.1"/>
</dbReference>
<protein>
    <submittedName>
        <fullName evidence="1">Uncharacterized protein</fullName>
    </submittedName>
</protein>
<gene>
    <name evidence="1" type="ORF">A7Q00_07420</name>
</gene>
<evidence type="ECO:0000313" key="1">
    <source>
        <dbReference type="EMBL" id="OAM42172.1"/>
    </source>
</evidence>
<sequence>MKLDIQYLSEEFKKTICINNWLTNIGNDHDLDDRIFLPFNIQHVKRKEQAYKLMRSDEWTNIDIEVFNNMLAFLDFYSKNKNIINELAVEGKRIFDEYRNSLNSVLLRYKLKESVVDYILMPTLIRAFQEFYLSKVYKEMLIDFNRNLLKILNAGYLPCGWKYSFAQEDQSYNPLTYIEESLEENLNGFEKSFNYSAGSLYLF</sequence>
<name>A0A1B6VYE2_9NEIS</name>
<proteinExistence type="predicted"/>
<reference evidence="2" key="1">
    <citation type="submission" date="2016-05" db="EMBL/GenBank/DDBJ databases">
        <title>Draft genome of Corynebacterium afermentans subsp. afermentans LCDC 88199T.</title>
        <authorList>
            <person name="Bernier A.-M."/>
            <person name="Bernard K."/>
        </authorList>
    </citation>
    <scope>NUCLEOTIDE SEQUENCE [LARGE SCALE GENOMIC DNA]</scope>
    <source>
        <strain evidence="2">NML130454</strain>
    </source>
</reference>
<dbReference type="EMBL" id="LXSQ01000019">
    <property type="protein sequence ID" value="OAM42172.1"/>
    <property type="molecule type" value="Genomic_DNA"/>
</dbReference>
<comment type="caution">
    <text evidence="1">The sequence shown here is derived from an EMBL/GenBank/DDBJ whole genome shotgun (WGS) entry which is preliminary data.</text>
</comment>